<dbReference type="PROSITE" id="PS52002">
    <property type="entry name" value="SM"/>
    <property type="match status" value="1"/>
</dbReference>
<dbReference type="CDD" id="cd01736">
    <property type="entry name" value="LSm14_N"/>
    <property type="match status" value="1"/>
</dbReference>
<evidence type="ECO:0000259" key="2">
    <source>
        <dbReference type="PROSITE" id="PS52002"/>
    </source>
</evidence>
<accession>A0A8C8ZC38</accession>
<evidence type="ECO:0000313" key="3">
    <source>
        <dbReference type="Ensembl" id="ENSPSMP00000016648.1"/>
    </source>
</evidence>
<name>A0A8C8ZC38_PROSS</name>
<evidence type="ECO:0000256" key="1">
    <source>
        <dbReference type="ARBA" id="ARBA00004331"/>
    </source>
</evidence>
<dbReference type="PANTHER" id="PTHR13586">
    <property type="entry name" value="SCD6 PROTEIN-RELATED"/>
    <property type="match status" value="1"/>
</dbReference>
<feature type="domain" description="Sm" evidence="2">
    <location>
        <begin position="10"/>
        <end position="92"/>
    </location>
</feature>
<dbReference type="GO" id="GO:0003729">
    <property type="term" value="F:mRNA binding"/>
    <property type="evidence" value="ECO:0007669"/>
    <property type="project" value="TreeGrafter"/>
</dbReference>
<dbReference type="InterPro" id="IPR025609">
    <property type="entry name" value="Lsm14-like_N"/>
</dbReference>
<dbReference type="Proteomes" id="UP000694414">
    <property type="component" value="Unplaced"/>
</dbReference>
<dbReference type="GO" id="GO:0033962">
    <property type="term" value="P:P-body assembly"/>
    <property type="evidence" value="ECO:0007669"/>
    <property type="project" value="TreeGrafter"/>
</dbReference>
<proteinExistence type="predicted"/>
<protein>
    <recommendedName>
        <fullName evidence="2">Sm domain-containing protein</fullName>
    </recommendedName>
</protein>
<dbReference type="InterPro" id="IPR010920">
    <property type="entry name" value="LSM_dom_sf"/>
</dbReference>
<dbReference type="GO" id="GO:0000932">
    <property type="term" value="C:P-body"/>
    <property type="evidence" value="ECO:0007669"/>
    <property type="project" value="TreeGrafter"/>
</dbReference>
<dbReference type="SMART" id="SM01271">
    <property type="entry name" value="LSM14"/>
    <property type="match status" value="1"/>
</dbReference>
<sequence length="118" mass="13457">MPTFPLRLQKALSGGKPYIGSKVSLISTAEIRYEGTLHTVDTKNSTISLAKVQSLGTEDRPTDYPVTPQDEVFEYIIFRRSIIKELTVREPPKPQCYLPQDPAIIQWSIFLIFILYLI</sequence>
<reference evidence="3" key="2">
    <citation type="submission" date="2025-09" db="UniProtKB">
        <authorList>
            <consortium name="Ensembl"/>
        </authorList>
    </citation>
    <scope>IDENTIFICATION</scope>
</reference>
<evidence type="ECO:0000313" key="4">
    <source>
        <dbReference type="Proteomes" id="UP000694414"/>
    </source>
</evidence>
<reference evidence="3" key="1">
    <citation type="submission" date="2025-08" db="UniProtKB">
        <authorList>
            <consortium name="Ensembl"/>
        </authorList>
    </citation>
    <scope>IDENTIFICATION</scope>
</reference>
<keyword evidence="4" id="KW-1185">Reference proteome</keyword>
<dbReference type="PANTHER" id="PTHR13586:SF2">
    <property type="entry name" value="PROTEIN LSM14 HOMOLOG A"/>
    <property type="match status" value="1"/>
</dbReference>
<dbReference type="SUPFAM" id="SSF50182">
    <property type="entry name" value="Sm-like ribonucleoproteins"/>
    <property type="match status" value="1"/>
</dbReference>
<dbReference type="AlphaFoldDB" id="A0A8C8ZC38"/>
<dbReference type="InterPro" id="IPR047575">
    <property type="entry name" value="Sm"/>
</dbReference>
<dbReference type="Ensembl" id="ENSPSMT00000019348.1">
    <property type="protein sequence ID" value="ENSPSMP00000016648.1"/>
    <property type="gene ID" value="ENSPSMG00000011855.1"/>
</dbReference>
<dbReference type="GeneTree" id="ENSGT00940000154415"/>
<dbReference type="GO" id="GO:0034063">
    <property type="term" value="P:stress granule assembly"/>
    <property type="evidence" value="ECO:0007669"/>
    <property type="project" value="TreeGrafter"/>
</dbReference>
<dbReference type="Pfam" id="PF12701">
    <property type="entry name" value="LSM14"/>
    <property type="match status" value="1"/>
</dbReference>
<comment type="subcellular location">
    <subcellularLocation>
        <location evidence="1">Cytoplasm</location>
        <location evidence="1">Cytoplasmic ribonucleoprotein granule</location>
    </subcellularLocation>
</comment>
<organism evidence="3 4">
    <name type="scientific">Prolemur simus</name>
    <name type="common">Greater bamboo lemur</name>
    <name type="synonym">Hapalemur simus</name>
    <dbReference type="NCBI Taxonomy" id="1328070"/>
    <lineage>
        <taxon>Eukaryota</taxon>
        <taxon>Metazoa</taxon>
        <taxon>Chordata</taxon>
        <taxon>Craniata</taxon>
        <taxon>Vertebrata</taxon>
        <taxon>Euteleostomi</taxon>
        <taxon>Mammalia</taxon>
        <taxon>Eutheria</taxon>
        <taxon>Euarchontoglires</taxon>
        <taxon>Primates</taxon>
        <taxon>Strepsirrhini</taxon>
        <taxon>Lemuriformes</taxon>
        <taxon>Lemuridae</taxon>
        <taxon>Prolemur</taxon>
    </lineage>
</organism>
<dbReference type="Gene3D" id="2.30.30.100">
    <property type="match status" value="1"/>
</dbReference>